<sequence>MRTLTAYLIGVVIVLAALNAIAWQAGAPRLHSLNVFSAGFALGVLGTYLSAWLNGYRRVA</sequence>
<dbReference type="EMBL" id="LNCU01000081">
    <property type="protein sequence ID" value="KWV52927.1"/>
    <property type="molecule type" value="Genomic_DNA"/>
</dbReference>
<evidence type="ECO:0000256" key="1">
    <source>
        <dbReference type="SAM" id="Phobius"/>
    </source>
</evidence>
<evidence type="ECO:0000313" key="3">
    <source>
        <dbReference type="Proteomes" id="UP000057737"/>
    </source>
</evidence>
<keyword evidence="1" id="KW-0472">Membrane</keyword>
<gene>
    <name evidence="2" type="ORF">AS156_09850</name>
</gene>
<feature type="transmembrane region" description="Helical" evidence="1">
    <location>
        <begin position="36"/>
        <end position="56"/>
    </location>
</feature>
<name>A0A125Q830_9BRAD</name>
<dbReference type="Proteomes" id="UP000057737">
    <property type="component" value="Unassembled WGS sequence"/>
</dbReference>
<keyword evidence="1" id="KW-1133">Transmembrane helix</keyword>
<organism evidence="2 3">
    <name type="scientific">Bradyrhizobium macuxiense</name>
    <dbReference type="NCBI Taxonomy" id="1755647"/>
    <lineage>
        <taxon>Bacteria</taxon>
        <taxon>Pseudomonadati</taxon>
        <taxon>Pseudomonadota</taxon>
        <taxon>Alphaproteobacteria</taxon>
        <taxon>Hyphomicrobiales</taxon>
        <taxon>Nitrobacteraceae</taxon>
        <taxon>Bradyrhizobium</taxon>
    </lineage>
</organism>
<dbReference type="RefSeq" id="WP_066509353.1">
    <property type="nucleotide sequence ID" value="NZ_LNCU01000081.1"/>
</dbReference>
<evidence type="ECO:0000313" key="2">
    <source>
        <dbReference type="EMBL" id="KWV52927.1"/>
    </source>
</evidence>
<keyword evidence="3" id="KW-1185">Reference proteome</keyword>
<accession>A0A125Q830</accession>
<comment type="caution">
    <text evidence="2">The sequence shown here is derived from an EMBL/GenBank/DDBJ whole genome shotgun (WGS) entry which is preliminary data.</text>
</comment>
<protein>
    <submittedName>
        <fullName evidence="2">Uncharacterized protein</fullName>
    </submittedName>
</protein>
<reference evidence="2 3" key="1">
    <citation type="submission" date="2015-11" db="EMBL/GenBank/DDBJ databases">
        <title>Draft Genome Sequence of the Strain BR 10303 (Bradyrhizobium sp.) isolated from nodules of Centrolobium paraense.</title>
        <authorList>
            <person name="Zelli J.E."/>
            <person name="Simoes-Araujo J.L."/>
            <person name="Barauna A.C."/>
            <person name="Silva K."/>
        </authorList>
    </citation>
    <scope>NUCLEOTIDE SEQUENCE [LARGE SCALE GENOMIC DNA]</scope>
    <source>
        <strain evidence="2 3">BR 10303</strain>
    </source>
</reference>
<dbReference type="AlphaFoldDB" id="A0A125Q830"/>
<proteinExistence type="predicted"/>
<keyword evidence="1" id="KW-0812">Transmembrane</keyword>